<proteinExistence type="predicted"/>
<reference evidence="4" key="1">
    <citation type="submission" date="2017-06" db="EMBL/GenBank/DDBJ databases">
        <authorList>
            <person name="Varghese N."/>
            <person name="Submissions S."/>
        </authorList>
    </citation>
    <scope>NUCLEOTIDE SEQUENCE [LARGE SCALE GENOMIC DNA]</scope>
    <source>
        <strain evidence="4">DSM 46839</strain>
    </source>
</reference>
<organism evidence="3 4">
    <name type="scientific">Geodermatophilus pulveris</name>
    <dbReference type="NCBI Taxonomy" id="1564159"/>
    <lineage>
        <taxon>Bacteria</taxon>
        <taxon>Bacillati</taxon>
        <taxon>Actinomycetota</taxon>
        <taxon>Actinomycetes</taxon>
        <taxon>Geodermatophilales</taxon>
        <taxon>Geodermatophilaceae</taxon>
        <taxon>Geodermatophilus</taxon>
    </lineage>
</organism>
<accession>A0A239CGP7</accession>
<feature type="transmembrane region" description="Helical" evidence="2">
    <location>
        <begin position="67"/>
        <end position="89"/>
    </location>
</feature>
<gene>
    <name evidence="3" type="ORF">SAMN06893096_102441</name>
</gene>
<keyword evidence="4" id="KW-1185">Reference proteome</keyword>
<keyword evidence="2" id="KW-0812">Transmembrane</keyword>
<keyword evidence="2" id="KW-0472">Membrane</keyword>
<evidence type="ECO:0000313" key="3">
    <source>
        <dbReference type="EMBL" id="SNS19385.1"/>
    </source>
</evidence>
<feature type="transmembrane region" description="Helical" evidence="2">
    <location>
        <begin position="101"/>
        <end position="121"/>
    </location>
</feature>
<dbReference type="EMBL" id="FZOO01000002">
    <property type="protein sequence ID" value="SNS19385.1"/>
    <property type="molecule type" value="Genomic_DNA"/>
</dbReference>
<feature type="transmembrane region" description="Helical" evidence="2">
    <location>
        <begin position="248"/>
        <end position="265"/>
    </location>
</feature>
<feature type="compositionally biased region" description="Polar residues" evidence="1">
    <location>
        <begin position="1"/>
        <end position="11"/>
    </location>
</feature>
<sequence>MTTARGQTHSGSAVDRPPTTVDTATGVRRLLPAMAALLVAFSVLTALAVLTLYVLADRTDRSFAWTIQPPLTAAFLGAGYAAGCVLVVLSLRDPVWAHSRVPVLTILLFTIATLAATLLHLDRFHLQAEFLDRPLLARAAAWFWLAVYVVVPGLMLVLLVPQERAPGSDPPPRDPVPLPLRWALAAESAVLLVVGVALYAAPSTATALWPWPLTPLTARVLAAWLVAFGAATALAAVAGDLRRLRTAAVAYTVFGVLVALAVLRYPGTVAWGGPAAWAFLAMTAAIVATGAAGWRLAPAPDRGTA</sequence>
<dbReference type="Proteomes" id="UP000198373">
    <property type="component" value="Unassembled WGS sequence"/>
</dbReference>
<evidence type="ECO:0000256" key="1">
    <source>
        <dbReference type="SAM" id="MobiDB-lite"/>
    </source>
</evidence>
<dbReference type="AlphaFoldDB" id="A0A239CGP7"/>
<feature type="transmembrane region" description="Helical" evidence="2">
    <location>
        <begin position="35"/>
        <end position="55"/>
    </location>
</feature>
<evidence type="ECO:0000313" key="4">
    <source>
        <dbReference type="Proteomes" id="UP000198373"/>
    </source>
</evidence>
<protein>
    <submittedName>
        <fullName evidence="3">Uncharacterized protein</fullName>
    </submittedName>
</protein>
<feature type="transmembrane region" description="Helical" evidence="2">
    <location>
        <begin position="182"/>
        <end position="201"/>
    </location>
</feature>
<feature type="transmembrane region" description="Helical" evidence="2">
    <location>
        <begin position="221"/>
        <end position="241"/>
    </location>
</feature>
<keyword evidence="2" id="KW-1133">Transmembrane helix</keyword>
<name>A0A239CGP7_9ACTN</name>
<evidence type="ECO:0000256" key="2">
    <source>
        <dbReference type="SAM" id="Phobius"/>
    </source>
</evidence>
<feature type="transmembrane region" description="Helical" evidence="2">
    <location>
        <begin position="141"/>
        <end position="161"/>
    </location>
</feature>
<feature type="transmembrane region" description="Helical" evidence="2">
    <location>
        <begin position="277"/>
        <end position="297"/>
    </location>
</feature>
<feature type="region of interest" description="Disordered" evidence="1">
    <location>
        <begin position="1"/>
        <end position="20"/>
    </location>
</feature>